<dbReference type="RefSeq" id="WP_339588316.1">
    <property type="nucleotide sequence ID" value="NZ_JBBHJZ010000003.1"/>
</dbReference>
<gene>
    <name evidence="4" type="ORF">WG901_17200</name>
</gene>
<dbReference type="EMBL" id="JBBHJZ010000003">
    <property type="protein sequence ID" value="MEJ5978393.1"/>
    <property type="molecule type" value="Genomic_DNA"/>
</dbReference>
<dbReference type="Pfam" id="PF13505">
    <property type="entry name" value="OMP_b-brl"/>
    <property type="match status" value="1"/>
</dbReference>
<keyword evidence="5" id="KW-1185">Reference proteome</keyword>
<protein>
    <submittedName>
        <fullName evidence="4">Porin family protein</fullName>
    </submittedName>
</protein>
<comment type="caution">
    <text evidence="4">The sequence shown here is derived from an EMBL/GenBank/DDBJ whole genome shotgun (WGS) entry which is preliminary data.</text>
</comment>
<name>A0ABU8RZL3_9SPHN</name>
<organism evidence="4 5">
    <name type="scientific">Novosphingobium anseongense</name>
    <dbReference type="NCBI Taxonomy" id="3133436"/>
    <lineage>
        <taxon>Bacteria</taxon>
        <taxon>Pseudomonadati</taxon>
        <taxon>Pseudomonadota</taxon>
        <taxon>Alphaproteobacteria</taxon>
        <taxon>Sphingomonadales</taxon>
        <taxon>Sphingomonadaceae</taxon>
        <taxon>Novosphingobium</taxon>
    </lineage>
</organism>
<proteinExistence type="predicted"/>
<evidence type="ECO:0000256" key="2">
    <source>
        <dbReference type="SAM" id="SignalP"/>
    </source>
</evidence>
<evidence type="ECO:0000313" key="4">
    <source>
        <dbReference type="EMBL" id="MEJ5978393.1"/>
    </source>
</evidence>
<dbReference type="Proteomes" id="UP001361239">
    <property type="component" value="Unassembled WGS sequence"/>
</dbReference>
<feature type="domain" description="Outer membrane protein beta-barrel" evidence="3">
    <location>
        <begin position="7"/>
        <end position="191"/>
    </location>
</feature>
<reference evidence="4 5" key="1">
    <citation type="submission" date="2024-03" db="EMBL/GenBank/DDBJ databases">
        <authorList>
            <person name="Jo J.-H."/>
        </authorList>
    </citation>
    <scope>NUCLEOTIDE SEQUENCE [LARGE SCALE GENOMIC DNA]</scope>
    <source>
        <strain evidence="4 5">PS1R-30</strain>
    </source>
</reference>
<feature type="signal peptide" evidence="2">
    <location>
        <begin position="1"/>
        <end position="21"/>
    </location>
</feature>
<feature type="chain" id="PRO_5046198453" evidence="2">
    <location>
        <begin position="22"/>
        <end position="191"/>
    </location>
</feature>
<evidence type="ECO:0000256" key="1">
    <source>
        <dbReference type="ARBA" id="ARBA00022729"/>
    </source>
</evidence>
<dbReference type="InterPro" id="IPR011250">
    <property type="entry name" value="OMP/PagP_B-barrel"/>
</dbReference>
<evidence type="ECO:0000259" key="3">
    <source>
        <dbReference type="Pfam" id="PF13505"/>
    </source>
</evidence>
<dbReference type="Gene3D" id="2.40.160.20">
    <property type="match status" value="1"/>
</dbReference>
<evidence type="ECO:0000313" key="5">
    <source>
        <dbReference type="Proteomes" id="UP001361239"/>
    </source>
</evidence>
<keyword evidence="1 2" id="KW-0732">Signal</keyword>
<dbReference type="SUPFAM" id="SSF56925">
    <property type="entry name" value="OMPA-like"/>
    <property type="match status" value="1"/>
</dbReference>
<accession>A0ABU8RZL3</accession>
<sequence>MRKVLLSLAAAGAVAASPAFAAAEPGPYVGVGVTHDNVSGTQDAEGLGFNGIGGTVFAGYNIPLGEKAFAGVEANFDLSSAKVEDATSSIKARNAYGASARLGYRLSEGAALYGRVGYQRGSLKFNDGLATEFKSSRDGLRLGAGLEANVAGNTAVRVEYNHTNYYRDKDVDPVNTGLANNQATVGLVVGF</sequence>
<dbReference type="InterPro" id="IPR027385">
    <property type="entry name" value="Beta-barrel_OMP"/>
</dbReference>